<dbReference type="Pfam" id="PF03703">
    <property type="entry name" value="bPH_2"/>
    <property type="match status" value="1"/>
</dbReference>
<dbReference type="AlphaFoldDB" id="A0A7W7C820"/>
<dbReference type="PANTHER" id="PTHR34473:SF3">
    <property type="entry name" value="TRANSMEMBRANE PROTEIN-RELATED"/>
    <property type="match status" value="1"/>
</dbReference>
<protein>
    <submittedName>
        <fullName evidence="3">Membrane protein YdbS with pleckstrin-like domain</fullName>
    </submittedName>
</protein>
<name>A0A7W7C820_9PSEU</name>
<gene>
    <name evidence="3" type="ORF">HNR67_002275</name>
</gene>
<feature type="transmembrane region" description="Helical" evidence="1">
    <location>
        <begin position="58"/>
        <end position="77"/>
    </location>
</feature>
<proteinExistence type="predicted"/>
<keyword evidence="1" id="KW-1133">Transmembrane helix</keyword>
<sequence>MNVASTPNTPDRLQLRLREPANQVSPQAKTWWALQSVILWVIALIALVVSYLLWGATIWWSLAAVVIVVWAVLDLLVGPRLRYRWHRWETTDQAVYTQTGWITREWRIAPLSRVQTVDTERGPLQRALGLSTVTVTTASAAGALKIVGLDKDVAAALVDQLTAITEATQGDAT</sequence>
<accession>A0A7W7C820</accession>
<feature type="transmembrane region" description="Helical" evidence="1">
    <location>
        <begin position="31"/>
        <end position="52"/>
    </location>
</feature>
<dbReference type="Proteomes" id="UP000533598">
    <property type="component" value="Unassembled WGS sequence"/>
</dbReference>
<evidence type="ECO:0000259" key="2">
    <source>
        <dbReference type="Pfam" id="PF03703"/>
    </source>
</evidence>
<dbReference type="PANTHER" id="PTHR34473">
    <property type="entry name" value="UPF0699 TRANSMEMBRANE PROTEIN YDBS"/>
    <property type="match status" value="1"/>
</dbReference>
<feature type="domain" description="YdbS-like PH" evidence="2">
    <location>
        <begin position="83"/>
        <end position="161"/>
    </location>
</feature>
<organism evidence="3 4">
    <name type="scientific">Crossiella cryophila</name>
    <dbReference type="NCBI Taxonomy" id="43355"/>
    <lineage>
        <taxon>Bacteria</taxon>
        <taxon>Bacillati</taxon>
        <taxon>Actinomycetota</taxon>
        <taxon>Actinomycetes</taxon>
        <taxon>Pseudonocardiales</taxon>
        <taxon>Pseudonocardiaceae</taxon>
        <taxon>Crossiella</taxon>
    </lineage>
</organism>
<keyword evidence="1" id="KW-0472">Membrane</keyword>
<comment type="caution">
    <text evidence="3">The sequence shown here is derived from an EMBL/GenBank/DDBJ whole genome shotgun (WGS) entry which is preliminary data.</text>
</comment>
<evidence type="ECO:0000313" key="4">
    <source>
        <dbReference type="Proteomes" id="UP000533598"/>
    </source>
</evidence>
<evidence type="ECO:0000256" key="1">
    <source>
        <dbReference type="SAM" id="Phobius"/>
    </source>
</evidence>
<reference evidence="3 4" key="1">
    <citation type="submission" date="2020-08" db="EMBL/GenBank/DDBJ databases">
        <title>Sequencing the genomes of 1000 actinobacteria strains.</title>
        <authorList>
            <person name="Klenk H.-P."/>
        </authorList>
    </citation>
    <scope>NUCLEOTIDE SEQUENCE [LARGE SCALE GENOMIC DNA]</scope>
    <source>
        <strain evidence="3 4">DSM 44230</strain>
    </source>
</reference>
<dbReference type="EMBL" id="JACHMH010000001">
    <property type="protein sequence ID" value="MBB4676157.1"/>
    <property type="molecule type" value="Genomic_DNA"/>
</dbReference>
<keyword evidence="1" id="KW-0812">Transmembrane</keyword>
<dbReference type="InterPro" id="IPR005182">
    <property type="entry name" value="YdbS-like_PH"/>
</dbReference>
<evidence type="ECO:0000313" key="3">
    <source>
        <dbReference type="EMBL" id="MBB4676157.1"/>
    </source>
</evidence>
<keyword evidence="4" id="KW-1185">Reference proteome</keyword>
<dbReference type="RefSeq" id="WP_312987015.1">
    <property type="nucleotide sequence ID" value="NZ_BAAAUI010000016.1"/>
</dbReference>